<gene>
    <name evidence="2" type="ORF">LAUMK136_01079</name>
</gene>
<organism evidence="2 3">
    <name type="scientific">Mycobacterium attenuatum</name>
    <dbReference type="NCBI Taxonomy" id="2341086"/>
    <lineage>
        <taxon>Bacteria</taxon>
        <taxon>Bacillati</taxon>
        <taxon>Actinomycetota</taxon>
        <taxon>Actinomycetes</taxon>
        <taxon>Mycobacteriales</taxon>
        <taxon>Mycobacteriaceae</taxon>
        <taxon>Mycobacterium</taxon>
    </lineage>
</organism>
<evidence type="ECO:0000313" key="2">
    <source>
        <dbReference type="EMBL" id="VBA35560.1"/>
    </source>
</evidence>
<feature type="region of interest" description="Disordered" evidence="1">
    <location>
        <begin position="1"/>
        <end position="34"/>
    </location>
</feature>
<feature type="region of interest" description="Disordered" evidence="1">
    <location>
        <begin position="116"/>
        <end position="140"/>
    </location>
</feature>
<protein>
    <submittedName>
        <fullName evidence="2">Uncharacterized protein</fullName>
    </submittedName>
</protein>
<evidence type="ECO:0000313" key="3">
    <source>
        <dbReference type="Proteomes" id="UP000273307"/>
    </source>
</evidence>
<keyword evidence="3" id="KW-1185">Reference proteome</keyword>
<evidence type="ECO:0000256" key="1">
    <source>
        <dbReference type="SAM" id="MobiDB-lite"/>
    </source>
</evidence>
<sequence length="166" mass="17672">MSKSSGDLESKNNRGAAESGSNARLERTRSRRRQRVATAALGALTVTGGITSAFDGTAESSEVNVGRLAISLAAHDGLKLDTCEGSGNPFSYDNDNGSLFTYNSGTRDDYLDVTGLPQSDNNGNENNNTVGPADSNNDVGIPARIFERNDITWDDIIYSDESSNEN</sequence>
<proteinExistence type="predicted"/>
<feature type="compositionally biased region" description="Basic and acidic residues" evidence="1">
    <location>
        <begin position="1"/>
        <end position="12"/>
    </location>
</feature>
<dbReference type="Proteomes" id="UP000273307">
    <property type="component" value="Unassembled WGS sequence"/>
</dbReference>
<accession>A0A498PU13</accession>
<dbReference type="AlphaFoldDB" id="A0A498PU13"/>
<reference evidence="2 3" key="1">
    <citation type="submission" date="2018-09" db="EMBL/GenBank/DDBJ databases">
        <authorList>
            <person name="Tagini F."/>
        </authorList>
    </citation>
    <scope>NUCLEOTIDE SEQUENCE [LARGE SCALE GENOMIC DNA]</scope>
    <source>
        <strain evidence="2 3">MK136</strain>
    </source>
</reference>
<name>A0A498PU13_9MYCO</name>
<dbReference type="EMBL" id="UPHP01000023">
    <property type="protein sequence ID" value="VBA35560.1"/>
    <property type="molecule type" value="Genomic_DNA"/>
</dbReference>
<dbReference type="RefSeq" id="WP_122525088.1">
    <property type="nucleotide sequence ID" value="NZ_UPHP01000023.1"/>
</dbReference>